<dbReference type="PROSITE" id="PS50977">
    <property type="entry name" value="HTH_TETR_2"/>
    <property type="match status" value="1"/>
</dbReference>
<dbReference type="PANTHER" id="PTHR47506:SF1">
    <property type="entry name" value="HTH-TYPE TRANSCRIPTIONAL REGULATOR YJDC"/>
    <property type="match status" value="1"/>
</dbReference>
<dbReference type="Gene3D" id="1.10.10.60">
    <property type="entry name" value="Homeodomain-like"/>
    <property type="match status" value="1"/>
</dbReference>
<dbReference type="Proteomes" id="UP000182977">
    <property type="component" value="Chromosome I"/>
</dbReference>
<keyword evidence="7" id="KW-1185">Reference proteome</keyword>
<dbReference type="Pfam" id="PF00440">
    <property type="entry name" value="TetR_N"/>
    <property type="match status" value="1"/>
</dbReference>
<keyword evidence="3" id="KW-0804">Transcription</keyword>
<dbReference type="InterPro" id="IPR001647">
    <property type="entry name" value="HTH_TetR"/>
</dbReference>
<name>A0A1H2JR11_9ACTN</name>
<dbReference type="Gene3D" id="1.10.357.10">
    <property type="entry name" value="Tetracycline Repressor, domain 2"/>
    <property type="match status" value="1"/>
</dbReference>
<dbReference type="AlphaFoldDB" id="A0A1H2JR11"/>
<dbReference type="SUPFAM" id="SSF46689">
    <property type="entry name" value="Homeodomain-like"/>
    <property type="match status" value="1"/>
</dbReference>
<evidence type="ECO:0000313" key="6">
    <source>
        <dbReference type="EMBL" id="SDU58608.1"/>
    </source>
</evidence>
<gene>
    <name evidence="6" type="ORF">SAMN04488563_2958</name>
</gene>
<evidence type="ECO:0000256" key="3">
    <source>
        <dbReference type="ARBA" id="ARBA00023163"/>
    </source>
</evidence>
<sequence length="204" mass="22331">MPDMAARTGRPRGFDRDAALEQAMLLFWERGYDTVSIRDLTEAMGITAPSLYTAFSDKQSLFEEAVEAYARRYGAYIQEAIETEPTAYRAVRRLLAQAAIQQTLPGRPAGCLILNGATNHTTASGSIAADLRARRTQTSSLIEGMILADIERRELPADTDAHALATFSVAVWQGLSQLARDGHDRQDLEDVVATAMTTWPTGNP</sequence>
<feature type="DNA-binding region" description="H-T-H motif" evidence="4">
    <location>
        <begin position="36"/>
        <end position="55"/>
    </location>
</feature>
<proteinExistence type="predicted"/>
<dbReference type="PANTHER" id="PTHR47506">
    <property type="entry name" value="TRANSCRIPTIONAL REGULATORY PROTEIN"/>
    <property type="match status" value="1"/>
</dbReference>
<dbReference type="GO" id="GO:0003677">
    <property type="term" value="F:DNA binding"/>
    <property type="evidence" value="ECO:0007669"/>
    <property type="project" value="UniProtKB-UniRule"/>
</dbReference>
<dbReference type="InterPro" id="IPR009057">
    <property type="entry name" value="Homeodomain-like_sf"/>
</dbReference>
<dbReference type="Pfam" id="PF16925">
    <property type="entry name" value="TetR_C_13"/>
    <property type="match status" value="1"/>
</dbReference>
<organism evidence="6 7">
    <name type="scientific">Jiangella alkaliphila</name>
    <dbReference type="NCBI Taxonomy" id="419479"/>
    <lineage>
        <taxon>Bacteria</taxon>
        <taxon>Bacillati</taxon>
        <taxon>Actinomycetota</taxon>
        <taxon>Actinomycetes</taxon>
        <taxon>Jiangellales</taxon>
        <taxon>Jiangellaceae</taxon>
        <taxon>Jiangella</taxon>
    </lineage>
</organism>
<dbReference type="EMBL" id="LT629791">
    <property type="protein sequence ID" value="SDU58608.1"/>
    <property type="molecule type" value="Genomic_DNA"/>
</dbReference>
<dbReference type="PRINTS" id="PR00455">
    <property type="entry name" value="HTHTETR"/>
</dbReference>
<evidence type="ECO:0000256" key="1">
    <source>
        <dbReference type="ARBA" id="ARBA00023015"/>
    </source>
</evidence>
<reference evidence="7" key="1">
    <citation type="submission" date="2016-10" db="EMBL/GenBank/DDBJ databases">
        <authorList>
            <person name="Varghese N."/>
            <person name="Submissions S."/>
        </authorList>
    </citation>
    <scope>NUCLEOTIDE SEQUENCE [LARGE SCALE GENOMIC DNA]</scope>
    <source>
        <strain evidence="7">DSM 45079</strain>
    </source>
</reference>
<protein>
    <submittedName>
        <fullName evidence="6">DNA-binding transcriptional regulator, AcrR family</fullName>
    </submittedName>
</protein>
<evidence type="ECO:0000256" key="4">
    <source>
        <dbReference type="PROSITE-ProRule" id="PRU00335"/>
    </source>
</evidence>
<keyword evidence="2 4" id="KW-0238">DNA-binding</keyword>
<dbReference type="InterPro" id="IPR023772">
    <property type="entry name" value="DNA-bd_HTH_TetR-type_CS"/>
</dbReference>
<evidence type="ECO:0000259" key="5">
    <source>
        <dbReference type="PROSITE" id="PS50977"/>
    </source>
</evidence>
<feature type="domain" description="HTH tetR-type" evidence="5">
    <location>
        <begin position="13"/>
        <end position="73"/>
    </location>
</feature>
<dbReference type="STRING" id="419479.SAMN04488563_2958"/>
<dbReference type="InterPro" id="IPR036271">
    <property type="entry name" value="Tet_transcr_reg_TetR-rel_C_sf"/>
</dbReference>
<dbReference type="SUPFAM" id="SSF48498">
    <property type="entry name" value="Tetracyclin repressor-like, C-terminal domain"/>
    <property type="match status" value="1"/>
</dbReference>
<evidence type="ECO:0000256" key="2">
    <source>
        <dbReference type="ARBA" id="ARBA00023125"/>
    </source>
</evidence>
<dbReference type="InterPro" id="IPR011075">
    <property type="entry name" value="TetR_C"/>
</dbReference>
<accession>A0A1H2JR11</accession>
<evidence type="ECO:0000313" key="7">
    <source>
        <dbReference type="Proteomes" id="UP000182977"/>
    </source>
</evidence>
<keyword evidence="1" id="KW-0805">Transcription regulation</keyword>
<dbReference type="PROSITE" id="PS01081">
    <property type="entry name" value="HTH_TETR_1"/>
    <property type="match status" value="1"/>
</dbReference>